<keyword evidence="3" id="KW-0963">Cytoplasm</keyword>
<dbReference type="EMBL" id="MBFT01001191">
    <property type="protein sequence ID" value="PVU84946.1"/>
    <property type="molecule type" value="Genomic_DNA"/>
</dbReference>
<feature type="compositionally biased region" description="Polar residues" evidence="7">
    <location>
        <begin position="733"/>
        <end position="751"/>
    </location>
</feature>
<comment type="caution">
    <text evidence="10">The sequence shown here is derived from an EMBL/GenBank/DDBJ whole genome shotgun (WGS) entry which is preliminary data.</text>
</comment>
<dbReference type="GO" id="GO:0072344">
    <property type="term" value="P:rescue of stalled ribosome"/>
    <property type="evidence" value="ECO:0007669"/>
    <property type="project" value="TreeGrafter"/>
</dbReference>
<dbReference type="PANTHER" id="PTHR15239">
    <property type="entry name" value="NUCLEAR EXPORT MEDIATOR FACTOR NEMF"/>
    <property type="match status" value="1"/>
</dbReference>
<dbReference type="InterPro" id="IPR021846">
    <property type="entry name" value="NFACT-C"/>
</dbReference>
<dbReference type="GO" id="GO:0043023">
    <property type="term" value="F:ribosomal large subunit binding"/>
    <property type="evidence" value="ECO:0007669"/>
    <property type="project" value="TreeGrafter"/>
</dbReference>
<feature type="domain" description="NFACT RNA-binding" evidence="8">
    <location>
        <begin position="504"/>
        <end position="614"/>
    </location>
</feature>
<dbReference type="GO" id="GO:0005737">
    <property type="term" value="C:cytoplasm"/>
    <property type="evidence" value="ECO:0007669"/>
    <property type="project" value="UniProtKB-SubCell"/>
</dbReference>
<dbReference type="Pfam" id="PF11923">
    <property type="entry name" value="NFACT-C"/>
    <property type="match status" value="1"/>
</dbReference>
<dbReference type="PANTHER" id="PTHR15239:SF6">
    <property type="entry name" value="RIBOSOME QUALITY CONTROL COMPLEX SUBUNIT NEMF"/>
    <property type="match status" value="1"/>
</dbReference>
<dbReference type="Proteomes" id="UP000245699">
    <property type="component" value="Unassembled WGS sequence"/>
</dbReference>
<dbReference type="AlphaFoldDB" id="A0A2T9XXW7"/>
<gene>
    <name evidence="10" type="ORF">BB559_007295</name>
</gene>
<comment type="similarity">
    <text evidence="2">Belongs to the NEMF family.</text>
</comment>
<dbReference type="NCBIfam" id="NF041120">
    <property type="entry name" value="RqcH_arch"/>
    <property type="match status" value="1"/>
</dbReference>
<evidence type="ECO:0000256" key="5">
    <source>
        <dbReference type="ARBA" id="ARBA00070414"/>
    </source>
</evidence>
<feature type="compositionally biased region" description="Low complexity" evidence="7">
    <location>
        <begin position="826"/>
        <end position="839"/>
    </location>
</feature>
<dbReference type="STRING" id="61424.A0A2T9XXW7"/>
<reference evidence="10 11" key="1">
    <citation type="journal article" date="2018" name="MBio">
        <title>Comparative Genomics Reveals the Core Gene Toolbox for the Fungus-Insect Symbiosis.</title>
        <authorList>
            <person name="Wang Y."/>
            <person name="Stata M."/>
            <person name="Wang W."/>
            <person name="Stajich J.E."/>
            <person name="White M.M."/>
            <person name="Moncalvo J.M."/>
        </authorList>
    </citation>
    <scope>NUCLEOTIDE SEQUENCE [LARGE SCALE GENOMIC DNA]</scope>
    <source>
        <strain evidence="10 11">AUS-77-4</strain>
    </source>
</reference>
<evidence type="ECO:0000256" key="7">
    <source>
        <dbReference type="SAM" id="MobiDB-lite"/>
    </source>
</evidence>
<keyword evidence="4 6" id="KW-0175">Coiled coil</keyword>
<dbReference type="Pfam" id="PF05833">
    <property type="entry name" value="NFACT_N"/>
    <property type="match status" value="1"/>
</dbReference>
<dbReference type="FunFam" id="2.30.310.10:FF:000003">
    <property type="entry name" value="Zinc knuckle domain containing protein"/>
    <property type="match status" value="1"/>
</dbReference>
<proteinExistence type="inferred from homology"/>
<evidence type="ECO:0000256" key="1">
    <source>
        <dbReference type="ARBA" id="ARBA00004496"/>
    </source>
</evidence>
<comment type="subcellular location">
    <subcellularLocation>
        <location evidence="1">Cytoplasm</location>
    </subcellularLocation>
</comment>
<dbReference type="GO" id="GO:1990116">
    <property type="term" value="P:ribosome-associated ubiquitin-dependent protein catabolic process"/>
    <property type="evidence" value="ECO:0007669"/>
    <property type="project" value="TreeGrafter"/>
</dbReference>
<evidence type="ECO:0000256" key="2">
    <source>
        <dbReference type="ARBA" id="ARBA00008318"/>
    </source>
</evidence>
<evidence type="ECO:0000259" key="9">
    <source>
        <dbReference type="Pfam" id="PF11923"/>
    </source>
</evidence>
<evidence type="ECO:0000259" key="8">
    <source>
        <dbReference type="Pfam" id="PF05670"/>
    </source>
</evidence>
<dbReference type="Pfam" id="PF05670">
    <property type="entry name" value="NFACT-R_1"/>
    <property type="match status" value="1"/>
</dbReference>
<accession>A0A2T9XXW7</accession>
<feature type="coiled-coil region" evidence="6">
    <location>
        <begin position="317"/>
        <end position="396"/>
    </location>
</feature>
<feature type="compositionally biased region" description="Basic and acidic residues" evidence="7">
    <location>
        <begin position="753"/>
        <end position="766"/>
    </location>
</feature>
<feature type="domain" description="NFACT protein C-terminal" evidence="9">
    <location>
        <begin position="861"/>
        <end position="975"/>
    </location>
</feature>
<evidence type="ECO:0000256" key="3">
    <source>
        <dbReference type="ARBA" id="ARBA00022490"/>
    </source>
</evidence>
<dbReference type="GO" id="GO:0000049">
    <property type="term" value="F:tRNA binding"/>
    <property type="evidence" value="ECO:0007669"/>
    <property type="project" value="TreeGrafter"/>
</dbReference>
<evidence type="ECO:0000313" key="10">
    <source>
        <dbReference type="EMBL" id="PVU84946.1"/>
    </source>
</evidence>
<dbReference type="GO" id="GO:1990112">
    <property type="term" value="C:RQC complex"/>
    <property type="evidence" value="ECO:0007669"/>
    <property type="project" value="TreeGrafter"/>
</dbReference>
<protein>
    <recommendedName>
        <fullName evidence="5">Ribosome quality control complex subunit 2</fullName>
    </recommendedName>
</protein>
<organism evidence="10 11">
    <name type="scientific">Furculomyces boomerangus</name>
    <dbReference type="NCBI Taxonomy" id="61424"/>
    <lineage>
        <taxon>Eukaryota</taxon>
        <taxon>Fungi</taxon>
        <taxon>Fungi incertae sedis</taxon>
        <taxon>Zoopagomycota</taxon>
        <taxon>Kickxellomycotina</taxon>
        <taxon>Harpellomycetes</taxon>
        <taxon>Harpellales</taxon>
        <taxon>Harpellaceae</taxon>
        <taxon>Furculomyces</taxon>
    </lineage>
</organism>
<feature type="region of interest" description="Disordered" evidence="7">
    <location>
        <begin position="720"/>
        <end position="771"/>
    </location>
</feature>
<evidence type="ECO:0000256" key="6">
    <source>
        <dbReference type="SAM" id="Coils"/>
    </source>
</evidence>
<dbReference type="Gene3D" id="2.30.310.10">
    <property type="entry name" value="ibrinogen binding protein from staphylococcus aureus domain"/>
    <property type="match status" value="1"/>
</dbReference>
<feature type="region of interest" description="Disordered" evidence="7">
    <location>
        <begin position="784"/>
        <end position="843"/>
    </location>
</feature>
<feature type="compositionally biased region" description="Basic residues" evidence="7">
    <location>
        <begin position="796"/>
        <end position="810"/>
    </location>
</feature>
<name>A0A2T9XXW7_9FUNG</name>
<dbReference type="InterPro" id="IPR008532">
    <property type="entry name" value="NFACT_RNA-bd"/>
</dbReference>
<dbReference type="InterPro" id="IPR051608">
    <property type="entry name" value="RQC_Subunit_NEMF"/>
</dbReference>
<evidence type="ECO:0000256" key="4">
    <source>
        <dbReference type="ARBA" id="ARBA00023054"/>
    </source>
</evidence>
<keyword evidence="11" id="KW-1185">Reference proteome</keyword>
<evidence type="ECO:0000313" key="11">
    <source>
        <dbReference type="Proteomes" id="UP000245699"/>
    </source>
</evidence>
<dbReference type="OrthoDB" id="207084at2759"/>
<sequence length="1000" mass="112822">MKARFTTVDVRATVSDIRDRVLGLRVQNVYDVNNKTYMLKFTKPGLKVMVIIESGIRIHSTEHVIEKNVIPSQFNVKLRKHLGSRRMTGIRQLGFDRIVDMEFAVAEGPEAEGSYHLISEFYASGNIILTNHKYEILSLIRPVKISDDTIMDVGRVYDISKVVNLEQVSKDQLIENLNNAGSKETLKKCLSRLPCYGGGLAEHVILEAGLNPNLRVASEIDTSQESPSIYMLLQAFEKVYNDLVILGEKPGKGYLVLKKNKDEPKDDEKDSEYIATEFHPLLLNQIKEKPDSVIKETETFQLAVDEYFGKLDSVKTIHKAKQKENIVKKKLESMKMEQQNRIERLNNQQLEYLKKAELVAANVEYVDQVLLLIRSALAAEIDWDELEELVKQQREEGNPVAKNICGMKLNTNKVTLELFDPDSSEGAKVKIDIDLDLSVFSNVQSYYDLQKSTLSKLERTKAAEDMAFKKAKKKIMGKNNQKLGDVNLDLLLKVGRKPMWFEAFSWFISSDGYLVIGGRDMQQNELLVRKYLKQNDIYVHADTHGATSVVVVNHKSNTDIPISTLIQAGYMAICHSKAWESKIITSAYWVTASQVSKHANTGEYLTTGSFMVRGKKNYLPPSSLVYGFGVLFKVERMDDENNNDENKDAIQVNQFGSQNPEDFEKLREKYNLDLVEQKEELESSKLPSFISIKNKNNIKTENDLDLETLSISEKPNKNLLGKQRKEVKKGKISTESQSVNISKQDVSISETDNSEKHLTEENESKNHSYQNMTYEQYKKIKDKEKNQKANQELNNKTKKPKASGKGKKKQGTGATTGKTQGGHKGGAQNYNTQKTNQQTDGPELDFSVTEESNIVKNEVTEVLSNLIINPDINSPNQILRFAIPVCAPYNALTSYKYKVKLTPGDFKKGKSTKLAKNLFVYSANKQLDVITKKGTKSDSEKEQNAIANAQLELRLLKSLNDNDMVAVMLSGVKVSAPNLEMVKQADKSKKKAAKQAKKSS</sequence>